<evidence type="ECO:0000313" key="1">
    <source>
        <dbReference type="EMBL" id="PTD03770.1"/>
    </source>
</evidence>
<sequence length="214" mass="23867">MTEALKDICKLYQPTKKMFFLIDGIDEYEGEDIDVADFISGLGDVSNVKVLVSSRAHPAFITAFRESPSLELQRLTNSDIASYVDGTVASHPYMKGLSGTDPRVAYSITTSLVERASGVFLWVVLVCRSVIEGCNEHETASELQTRINESPIEVYNLLMHLIETIQPRWKDEAMKIMHLVFANDHCGPGIPVFSLYLISEQGYCSDIHSSDIKT</sequence>
<proteinExistence type="predicted"/>
<dbReference type="AlphaFoldDB" id="A0A2T4GJZ5"/>
<name>A0A2T4GJZ5_FUSCU</name>
<protein>
    <recommendedName>
        <fullName evidence="3">NACHT domain-containing protein</fullName>
    </recommendedName>
</protein>
<dbReference type="EMBL" id="PVEM01000012">
    <property type="protein sequence ID" value="PTD03770.1"/>
    <property type="molecule type" value="Genomic_DNA"/>
</dbReference>
<dbReference type="Proteomes" id="UP000241587">
    <property type="component" value="Unassembled WGS sequence"/>
</dbReference>
<dbReference type="PANTHER" id="PTHR10039">
    <property type="entry name" value="AMELOGENIN"/>
    <property type="match status" value="1"/>
</dbReference>
<evidence type="ECO:0008006" key="3">
    <source>
        <dbReference type="Google" id="ProtNLM"/>
    </source>
</evidence>
<dbReference type="PANTHER" id="PTHR10039:SF5">
    <property type="entry name" value="NACHT DOMAIN-CONTAINING PROTEIN"/>
    <property type="match status" value="1"/>
</dbReference>
<dbReference type="OrthoDB" id="443402at2759"/>
<reference evidence="1 2" key="1">
    <citation type="submission" date="2018-02" db="EMBL/GenBank/DDBJ databases">
        <title>Fusarium culmorum secondary metabolites in fungal-bacterial-plant interactions.</title>
        <authorList>
            <person name="Schmidt R."/>
        </authorList>
    </citation>
    <scope>NUCLEOTIDE SEQUENCE [LARGE SCALE GENOMIC DNA]</scope>
    <source>
        <strain evidence="1 2">PV</strain>
    </source>
</reference>
<keyword evidence="2" id="KW-1185">Reference proteome</keyword>
<evidence type="ECO:0000313" key="2">
    <source>
        <dbReference type="Proteomes" id="UP000241587"/>
    </source>
</evidence>
<dbReference type="OMA" id="GCNEHET"/>
<accession>A0A2T4GJZ5</accession>
<comment type="caution">
    <text evidence="1">The sequence shown here is derived from an EMBL/GenBank/DDBJ whole genome shotgun (WGS) entry which is preliminary data.</text>
</comment>
<gene>
    <name evidence="1" type="ORF">FCULG_00000213</name>
</gene>
<organism evidence="1 2">
    <name type="scientific">Fusarium culmorum</name>
    <dbReference type="NCBI Taxonomy" id="5516"/>
    <lineage>
        <taxon>Eukaryota</taxon>
        <taxon>Fungi</taxon>
        <taxon>Dikarya</taxon>
        <taxon>Ascomycota</taxon>
        <taxon>Pezizomycotina</taxon>
        <taxon>Sordariomycetes</taxon>
        <taxon>Hypocreomycetidae</taxon>
        <taxon>Hypocreales</taxon>
        <taxon>Nectriaceae</taxon>
        <taxon>Fusarium</taxon>
    </lineage>
</organism>